<evidence type="ECO:0000256" key="3">
    <source>
        <dbReference type="PROSITE-ProRule" id="PRU00209"/>
    </source>
</evidence>
<name>A0AAU6P6A4_9FLAO</name>
<evidence type="ECO:0000256" key="1">
    <source>
        <dbReference type="ARBA" id="ARBA00022555"/>
    </source>
</evidence>
<keyword evidence="1 3" id="KW-0820">tRNA-binding</keyword>
<dbReference type="FunFam" id="2.40.50.140:FF:000165">
    <property type="entry name" value="Chaperone CsaA"/>
    <property type="match status" value="1"/>
</dbReference>
<evidence type="ECO:0000256" key="2">
    <source>
        <dbReference type="ARBA" id="ARBA00022884"/>
    </source>
</evidence>
<evidence type="ECO:0000313" key="6">
    <source>
        <dbReference type="EMBL" id="WXA12892.1"/>
    </source>
</evidence>
<keyword evidence="7" id="KW-1185">Reference proteome</keyword>
<dbReference type="NCBIfam" id="TIGR02222">
    <property type="entry name" value="chap_CsaA"/>
    <property type="match status" value="1"/>
</dbReference>
<gene>
    <name evidence="6" type="ORF">R3L15_12300</name>
    <name evidence="5" type="ORF">R3L16_09290</name>
</gene>
<dbReference type="PANTHER" id="PTHR11586:SF37">
    <property type="entry name" value="TRNA-BINDING DOMAIN-CONTAINING PROTEIN"/>
    <property type="match status" value="1"/>
</dbReference>
<dbReference type="InterPro" id="IPR051270">
    <property type="entry name" value="Tyrosine-tRNA_ligase_regulator"/>
</dbReference>
<dbReference type="NCBIfam" id="NF007494">
    <property type="entry name" value="PRK10089.1-3"/>
    <property type="match status" value="1"/>
</dbReference>
<dbReference type="PROSITE" id="PS50886">
    <property type="entry name" value="TRBD"/>
    <property type="match status" value="1"/>
</dbReference>
<keyword evidence="2 3" id="KW-0694">RNA-binding</keyword>
<dbReference type="InterPro" id="IPR002547">
    <property type="entry name" value="tRNA-bd_dom"/>
</dbReference>
<dbReference type="KEGG" id="mcaa:R3L15_12300"/>
<dbReference type="NCBIfam" id="NF007495">
    <property type="entry name" value="PRK10089.1-4"/>
    <property type="match status" value="1"/>
</dbReference>
<evidence type="ECO:0000313" key="7">
    <source>
        <dbReference type="Proteomes" id="UP001368318"/>
    </source>
</evidence>
<dbReference type="EMBL" id="CP136925">
    <property type="protein sequence ID" value="WXA12892.1"/>
    <property type="molecule type" value="Genomic_DNA"/>
</dbReference>
<dbReference type="AlphaFoldDB" id="A0AAU6P6A4"/>
<dbReference type="InterPro" id="IPR012340">
    <property type="entry name" value="NA-bd_OB-fold"/>
</dbReference>
<evidence type="ECO:0000313" key="5">
    <source>
        <dbReference type="EMBL" id="WXA01946.1"/>
    </source>
</evidence>
<dbReference type="InterPro" id="IPR008231">
    <property type="entry name" value="CsaA"/>
</dbReference>
<dbReference type="RefSeq" id="WP_338732012.1">
    <property type="nucleotide sequence ID" value="NZ_CP136924.1"/>
</dbReference>
<organism evidence="6">
    <name type="scientific">Mangrovimonas cancribranchiae</name>
    <dbReference type="NCBI Taxonomy" id="3080055"/>
    <lineage>
        <taxon>Bacteria</taxon>
        <taxon>Pseudomonadati</taxon>
        <taxon>Bacteroidota</taxon>
        <taxon>Flavobacteriia</taxon>
        <taxon>Flavobacteriales</taxon>
        <taxon>Flavobacteriaceae</taxon>
        <taxon>Mangrovimonas</taxon>
    </lineage>
</organism>
<protein>
    <submittedName>
        <fullName evidence="6">tRNA-binding protein</fullName>
    </submittedName>
</protein>
<dbReference type="Gene3D" id="2.40.50.140">
    <property type="entry name" value="Nucleic acid-binding proteins"/>
    <property type="match status" value="1"/>
</dbReference>
<sequence>MEQIKEKELTWNEFIKVEMRVGTIISAEQFKEVRNPAYKMIIDFGELGTKKTSAQITKLYNADKLIGKQVIAVVNFPPKQIANIMSECLVLGGVGENKEVTLIQPDRKVENGTKIG</sequence>
<dbReference type="PANTHER" id="PTHR11586">
    <property type="entry name" value="TRNA-AMINOACYLATION COFACTOR ARC1 FAMILY MEMBER"/>
    <property type="match status" value="1"/>
</dbReference>
<dbReference type="Pfam" id="PF01588">
    <property type="entry name" value="tRNA_bind"/>
    <property type="match status" value="1"/>
</dbReference>
<dbReference type="SUPFAM" id="SSF50249">
    <property type="entry name" value="Nucleic acid-binding proteins"/>
    <property type="match status" value="1"/>
</dbReference>
<dbReference type="Proteomes" id="UP001368318">
    <property type="component" value="Chromosome"/>
</dbReference>
<accession>A0AAU6P6A4</accession>
<evidence type="ECO:0000259" key="4">
    <source>
        <dbReference type="PROSITE" id="PS50886"/>
    </source>
</evidence>
<dbReference type="CDD" id="cd02798">
    <property type="entry name" value="tRNA_bind_CsaA"/>
    <property type="match status" value="1"/>
</dbReference>
<dbReference type="EMBL" id="CP136924">
    <property type="protein sequence ID" value="WXA01946.1"/>
    <property type="molecule type" value="Genomic_DNA"/>
</dbReference>
<feature type="domain" description="TRNA-binding" evidence="4">
    <location>
        <begin position="13"/>
        <end position="116"/>
    </location>
</feature>
<proteinExistence type="predicted"/>
<dbReference type="GO" id="GO:0000049">
    <property type="term" value="F:tRNA binding"/>
    <property type="evidence" value="ECO:0007669"/>
    <property type="project" value="UniProtKB-UniRule"/>
</dbReference>
<reference evidence="6 7" key="1">
    <citation type="submission" date="2023-10" db="EMBL/GenBank/DDBJ databases">
        <title>Culture-based analysis of two novel bacteria associated with mangrove crab gills.</title>
        <authorList>
            <person name="Yang X."/>
            <person name="Garuglieri E."/>
            <person name="Van Goethem M.W."/>
            <person name="Fusi M."/>
            <person name="Marasco R."/>
            <person name="Daffonchio D.G."/>
        </authorList>
    </citation>
    <scope>NUCLEOTIDE SEQUENCE</scope>
    <source>
        <strain evidence="6">UG2-1</strain>
        <strain evidence="5">UG2-2</strain>
        <strain evidence="7">UG2_2</strain>
    </source>
</reference>